<sequence>MRKLASTALIALLAVLIVPMPARAAATPWKLTIGRTGVVPGTTTSALRLSVDPPASALTPYELIFDITAAQGLLTLQFPFSPACTTTATTVTCAQNDRGFSGALRVTAEPDAPIGATVALPTRIVAGGKTVAAASGTVTVAEEVSLTPVQAQDDVSIPTGTTANLAAGLRNSGERPVTGVVLRLQTAVGMRTPAFSNCTPIQGRGAVLPTSGAACLFEGSLAPGQEYRLATPWPLTATDAVWAPSQWWSSFTWYTAQNWIDQGFALPGGGSGTELALTPAPGEVTETVPQIEIDPNSNPDNNIDEWELTVTGRNHSTFTVRGDKVTGQVGKTVTVRTSVRNNGPARLESWGNASAPYLTVTVTPPAGTTVVAHSELCQPFNVNAPTPGLPWPDGADFNDGNYYCWTGMFQGLPYFPGETVTFDFTLRINKPGTLRGLIRTELVPIGAPSVIQQQPILVNAAGAPAPSPTAPAQGGGGGLPITGGNTAAVALIGLALLVVGAATRLAARRR</sequence>
<dbReference type="OrthoDB" id="3967140at2"/>
<dbReference type="AlphaFoldDB" id="A0A4R6JZH8"/>
<reference evidence="3 4" key="1">
    <citation type="submission" date="2019-03" db="EMBL/GenBank/DDBJ databases">
        <title>Sequencing the genomes of 1000 actinobacteria strains.</title>
        <authorList>
            <person name="Klenk H.-P."/>
        </authorList>
    </citation>
    <scope>NUCLEOTIDE SEQUENCE [LARGE SCALE GENOMIC DNA]</scope>
    <source>
        <strain evidence="3 4">DSM 43805</strain>
    </source>
</reference>
<feature type="transmembrane region" description="Helical" evidence="1">
    <location>
        <begin position="487"/>
        <end position="507"/>
    </location>
</feature>
<evidence type="ECO:0000313" key="3">
    <source>
        <dbReference type="EMBL" id="TDO42323.1"/>
    </source>
</evidence>
<evidence type="ECO:0008006" key="5">
    <source>
        <dbReference type="Google" id="ProtNLM"/>
    </source>
</evidence>
<accession>A0A4R6JZH8</accession>
<evidence type="ECO:0000256" key="2">
    <source>
        <dbReference type="SAM" id="SignalP"/>
    </source>
</evidence>
<feature type="chain" id="PRO_5020648963" description="LPXTG-motif cell wall-anchored protein" evidence="2">
    <location>
        <begin position="25"/>
        <end position="510"/>
    </location>
</feature>
<protein>
    <recommendedName>
        <fullName evidence="5">LPXTG-motif cell wall-anchored protein</fullName>
    </recommendedName>
</protein>
<keyword evidence="4" id="KW-1185">Reference proteome</keyword>
<evidence type="ECO:0000256" key="1">
    <source>
        <dbReference type="SAM" id="Phobius"/>
    </source>
</evidence>
<dbReference type="EMBL" id="SNWR01000001">
    <property type="protein sequence ID" value="TDO42323.1"/>
    <property type="molecule type" value="Genomic_DNA"/>
</dbReference>
<feature type="signal peptide" evidence="2">
    <location>
        <begin position="1"/>
        <end position="24"/>
    </location>
</feature>
<keyword evidence="1" id="KW-0812">Transmembrane</keyword>
<organism evidence="3 4">
    <name type="scientific">Paractinoplanes brasiliensis</name>
    <dbReference type="NCBI Taxonomy" id="52695"/>
    <lineage>
        <taxon>Bacteria</taxon>
        <taxon>Bacillati</taxon>
        <taxon>Actinomycetota</taxon>
        <taxon>Actinomycetes</taxon>
        <taxon>Micromonosporales</taxon>
        <taxon>Micromonosporaceae</taxon>
        <taxon>Paractinoplanes</taxon>
    </lineage>
</organism>
<dbReference type="Proteomes" id="UP000294901">
    <property type="component" value="Unassembled WGS sequence"/>
</dbReference>
<gene>
    <name evidence="3" type="ORF">C8E87_6093</name>
</gene>
<keyword evidence="1" id="KW-1133">Transmembrane helix</keyword>
<keyword evidence="1" id="KW-0472">Membrane</keyword>
<name>A0A4R6JZH8_9ACTN</name>
<dbReference type="RefSeq" id="WP_133876231.1">
    <property type="nucleotide sequence ID" value="NZ_BOMD01000059.1"/>
</dbReference>
<evidence type="ECO:0000313" key="4">
    <source>
        <dbReference type="Proteomes" id="UP000294901"/>
    </source>
</evidence>
<comment type="caution">
    <text evidence="3">The sequence shown here is derived from an EMBL/GenBank/DDBJ whole genome shotgun (WGS) entry which is preliminary data.</text>
</comment>
<keyword evidence="2" id="KW-0732">Signal</keyword>
<proteinExistence type="predicted"/>